<keyword evidence="6" id="KW-0732">Signal</keyword>
<evidence type="ECO:0000313" key="8">
    <source>
        <dbReference type="EMBL" id="PWA69571.1"/>
    </source>
</evidence>
<dbReference type="EMBL" id="PKPP01003409">
    <property type="protein sequence ID" value="PWA69571.1"/>
    <property type="molecule type" value="Genomic_DNA"/>
</dbReference>
<dbReference type="PANTHER" id="PTHR48202:SF1">
    <property type="entry name" value="ALPHA_BETA-HYDROLASES SUPERFAMILY PROTEIN"/>
    <property type="match status" value="1"/>
</dbReference>
<evidence type="ECO:0000256" key="5">
    <source>
        <dbReference type="SAM" id="Phobius"/>
    </source>
</evidence>
<feature type="chain" id="PRO_5015525917" description="ABC transmembrane type-1 domain-containing protein" evidence="6">
    <location>
        <begin position="17"/>
        <end position="396"/>
    </location>
</feature>
<feature type="transmembrane region" description="Helical" evidence="5">
    <location>
        <begin position="258"/>
        <end position="280"/>
    </location>
</feature>
<name>A0A2U1N7U9_ARTAN</name>
<dbReference type="InterPro" id="IPR036640">
    <property type="entry name" value="ABC1_TM_sf"/>
</dbReference>
<dbReference type="InterPro" id="IPR011527">
    <property type="entry name" value="ABC1_TM_dom"/>
</dbReference>
<evidence type="ECO:0000256" key="6">
    <source>
        <dbReference type="SAM" id="SignalP"/>
    </source>
</evidence>
<evidence type="ECO:0000256" key="1">
    <source>
        <dbReference type="ARBA" id="ARBA00022692"/>
    </source>
</evidence>
<proteinExistence type="predicted"/>
<dbReference type="SUPFAM" id="SSF90123">
    <property type="entry name" value="ABC transporter transmembrane region"/>
    <property type="match status" value="1"/>
</dbReference>
<dbReference type="AlphaFoldDB" id="A0A2U1N7U9"/>
<sequence length="396" mass="44083">MRMLVLVILVSDKVFSFSPTVLSLHSCKSLSKLVTKLVLQSYKWIQIQKEGDDHESMDDYEKLAAIEAYDASRDMETRDNTVIVRGESSAPDDRDPSSVRVPPAAHVRRHAARLVTLLSVYPKVKKLIRYDEALCNWLEDCASGKILGNNDLKTQSYARATLLNAFCNDDQPDGTNKDHKCARFTEMIFLINHAMPHWEIPGKGKHASTKNENQTDPGDDVIPESNDVPESHFNDPSLDTNLTLWSGSSLPLQLALKLMYIAGGVFIVGWIEVSCWILTLERQTAVIRSRYVQVLLNQDMIFFDTYGNNGDIVSQVLSDVLLIQSALSEKVGNYIHNMATFFSGLAIGFINYWQIALITLATGPFVVAAGGISNIFLHRLAENIQDAYAEAASVAE</sequence>
<keyword evidence="2 5" id="KW-1133">Transmembrane helix</keyword>
<accession>A0A2U1N7U9</accession>
<dbReference type="GO" id="GO:0005524">
    <property type="term" value="F:ATP binding"/>
    <property type="evidence" value="ECO:0007669"/>
    <property type="project" value="InterPro"/>
</dbReference>
<dbReference type="Gene3D" id="1.20.1560.10">
    <property type="entry name" value="ABC transporter type 1, transmembrane domain"/>
    <property type="match status" value="1"/>
</dbReference>
<evidence type="ECO:0000256" key="2">
    <source>
        <dbReference type="ARBA" id="ARBA00022989"/>
    </source>
</evidence>
<reference evidence="8 9" key="1">
    <citation type="journal article" date="2018" name="Mol. Plant">
        <title>The genome of Artemisia annua provides insight into the evolution of Asteraceae family and artemisinin biosynthesis.</title>
        <authorList>
            <person name="Shen Q."/>
            <person name="Zhang L."/>
            <person name="Liao Z."/>
            <person name="Wang S."/>
            <person name="Yan T."/>
            <person name="Shi P."/>
            <person name="Liu M."/>
            <person name="Fu X."/>
            <person name="Pan Q."/>
            <person name="Wang Y."/>
            <person name="Lv Z."/>
            <person name="Lu X."/>
            <person name="Zhang F."/>
            <person name="Jiang W."/>
            <person name="Ma Y."/>
            <person name="Chen M."/>
            <person name="Hao X."/>
            <person name="Li L."/>
            <person name="Tang Y."/>
            <person name="Lv G."/>
            <person name="Zhou Y."/>
            <person name="Sun X."/>
            <person name="Brodelius P.E."/>
            <person name="Rose J.K.C."/>
            <person name="Tang K."/>
        </authorList>
    </citation>
    <scope>NUCLEOTIDE SEQUENCE [LARGE SCALE GENOMIC DNA]</scope>
    <source>
        <strain evidence="9">cv. Huhao1</strain>
        <tissue evidence="8">Leaf</tissue>
    </source>
</reference>
<dbReference type="Proteomes" id="UP000245207">
    <property type="component" value="Unassembled WGS sequence"/>
</dbReference>
<feature type="transmembrane region" description="Helical" evidence="5">
    <location>
        <begin position="356"/>
        <end position="377"/>
    </location>
</feature>
<dbReference type="CDD" id="cd18577">
    <property type="entry name" value="ABC_6TM_Pgp_ABCB1_D1_like"/>
    <property type="match status" value="1"/>
</dbReference>
<comment type="caution">
    <text evidence="8">The sequence shown here is derived from an EMBL/GenBank/DDBJ whole genome shotgun (WGS) entry which is preliminary data.</text>
</comment>
<protein>
    <recommendedName>
        <fullName evidence="7">ABC transmembrane type-1 domain-containing protein</fullName>
    </recommendedName>
</protein>
<dbReference type="OrthoDB" id="6500128at2759"/>
<evidence type="ECO:0000259" key="7">
    <source>
        <dbReference type="PROSITE" id="PS50929"/>
    </source>
</evidence>
<dbReference type="GO" id="GO:0140359">
    <property type="term" value="F:ABC-type transporter activity"/>
    <property type="evidence" value="ECO:0007669"/>
    <property type="project" value="InterPro"/>
</dbReference>
<keyword evidence="1 5" id="KW-0812">Transmembrane</keyword>
<dbReference type="PANTHER" id="PTHR48202">
    <property type="entry name" value="ALPHA/BETA-HYDROLASES SUPERFAMILY PROTEIN"/>
    <property type="match status" value="1"/>
</dbReference>
<organism evidence="8 9">
    <name type="scientific">Artemisia annua</name>
    <name type="common">Sweet wormwood</name>
    <dbReference type="NCBI Taxonomy" id="35608"/>
    <lineage>
        <taxon>Eukaryota</taxon>
        <taxon>Viridiplantae</taxon>
        <taxon>Streptophyta</taxon>
        <taxon>Embryophyta</taxon>
        <taxon>Tracheophyta</taxon>
        <taxon>Spermatophyta</taxon>
        <taxon>Magnoliopsida</taxon>
        <taxon>eudicotyledons</taxon>
        <taxon>Gunneridae</taxon>
        <taxon>Pentapetalae</taxon>
        <taxon>asterids</taxon>
        <taxon>campanulids</taxon>
        <taxon>Asterales</taxon>
        <taxon>Asteraceae</taxon>
        <taxon>Asteroideae</taxon>
        <taxon>Anthemideae</taxon>
        <taxon>Artemisiinae</taxon>
        <taxon>Artemisia</taxon>
    </lineage>
</organism>
<evidence type="ECO:0000313" key="9">
    <source>
        <dbReference type="Proteomes" id="UP000245207"/>
    </source>
</evidence>
<dbReference type="Pfam" id="PF00664">
    <property type="entry name" value="ABC_membrane"/>
    <property type="match status" value="1"/>
</dbReference>
<feature type="transmembrane region" description="Helical" evidence="5">
    <location>
        <begin position="331"/>
        <end position="350"/>
    </location>
</feature>
<feature type="region of interest" description="Disordered" evidence="4">
    <location>
        <begin position="201"/>
        <end position="232"/>
    </location>
</feature>
<evidence type="ECO:0000256" key="3">
    <source>
        <dbReference type="ARBA" id="ARBA00023136"/>
    </source>
</evidence>
<dbReference type="STRING" id="35608.A0A2U1N7U9"/>
<gene>
    <name evidence="8" type="ORF">CTI12_AA295900</name>
</gene>
<feature type="signal peptide" evidence="6">
    <location>
        <begin position="1"/>
        <end position="16"/>
    </location>
</feature>
<dbReference type="PROSITE" id="PS50929">
    <property type="entry name" value="ABC_TM1F"/>
    <property type="match status" value="1"/>
</dbReference>
<evidence type="ECO:0000256" key="4">
    <source>
        <dbReference type="SAM" id="MobiDB-lite"/>
    </source>
</evidence>
<keyword evidence="9" id="KW-1185">Reference proteome</keyword>
<feature type="domain" description="ABC transmembrane type-1" evidence="7">
    <location>
        <begin position="238"/>
        <end position="396"/>
    </location>
</feature>
<keyword evidence="3 5" id="KW-0472">Membrane</keyword>
<dbReference type="GO" id="GO:0016020">
    <property type="term" value="C:membrane"/>
    <property type="evidence" value="ECO:0007669"/>
    <property type="project" value="InterPro"/>
</dbReference>